<evidence type="ECO:0000313" key="8">
    <source>
        <dbReference type="Proteomes" id="UP001142055"/>
    </source>
</evidence>
<feature type="non-terminal residue" evidence="7">
    <location>
        <position position="1"/>
    </location>
</feature>
<dbReference type="AlphaFoldDB" id="A0A9Q0MB24"/>
<name>A0A9Q0MB24_BLOTA</name>
<evidence type="ECO:0000256" key="5">
    <source>
        <dbReference type="SAM" id="Phobius"/>
    </source>
</evidence>
<sequence length="468" mass="51391">MKSYLTIALFAMLALAVYGAAVEVFIKVFFLLLYKMVSISSSSDGCQSSSSTSSNEKITFLTACVFIVGEVAGGGMLSLPHATAQSGWYGIGLIIYCALASAIGGICLAECWLILEERYPQYRHGLTRKPFATIGYHSFGKYSSALVSILINVTRIGSGTVFFLLTSSLIQSITKSFINITQCHWILIVPLVCFFPYLLGSPGDFWPIAYLATGSSVIGSVLLMITLVIQIAKNGVSDDFHIESMESFTTSYGVILFAYSGAASFPNFQNDMKEKEKFPRAVMFGYVALVLIYVPVAALGYATEGANVSTNIIDHLSNGVMVTIVRCCFLAHCMAVIFITTNPVLLDLEELFRVPKQFGWKRVLLRTCILLLMTFLALTFPNFGEVLDLIGSTTIVLLSFILPLVFYIKLCYDSKKNKTWPNRNLSYPLLATFAIVIISTIIAGIASTYSTLKHFTSLKSACYLSNWN</sequence>
<feature type="transmembrane region" description="Helical" evidence="5">
    <location>
        <begin position="363"/>
        <end position="383"/>
    </location>
</feature>
<keyword evidence="8" id="KW-1185">Reference proteome</keyword>
<feature type="transmembrane region" description="Helical" evidence="5">
    <location>
        <begin position="145"/>
        <end position="165"/>
    </location>
</feature>
<dbReference type="FunFam" id="1.20.1740.10:FF:000052">
    <property type="entry name" value="Lysine histidine transporter-like 3"/>
    <property type="match status" value="1"/>
</dbReference>
<keyword evidence="4 5" id="KW-0472">Membrane</keyword>
<dbReference type="Gene3D" id="1.20.1740.10">
    <property type="entry name" value="Amino acid/polyamine transporter I"/>
    <property type="match status" value="1"/>
</dbReference>
<dbReference type="PANTHER" id="PTHR22950">
    <property type="entry name" value="AMINO ACID TRANSPORTER"/>
    <property type="match status" value="1"/>
</dbReference>
<feature type="transmembrane region" description="Helical" evidence="5">
    <location>
        <begin position="91"/>
        <end position="115"/>
    </location>
</feature>
<organism evidence="7 8">
    <name type="scientific">Blomia tropicalis</name>
    <name type="common">Mite</name>
    <dbReference type="NCBI Taxonomy" id="40697"/>
    <lineage>
        <taxon>Eukaryota</taxon>
        <taxon>Metazoa</taxon>
        <taxon>Ecdysozoa</taxon>
        <taxon>Arthropoda</taxon>
        <taxon>Chelicerata</taxon>
        <taxon>Arachnida</taxon>
        <taxon>Acari</taxon>
        <taxon>Acariformes</taxon>
        <taxon>Sarcoptiformes</taxon>
        <taxon>Astigmata</taxon>
        <taxon>Glycyphagoidea</taxon>
        <taxon>Echimyopodidae</taxon>
        <taxon>Blomia</taxon>
    </lineage>
</organism>
<dbReference type="Proteomes" id="UP001142055">
    <property type="component" value="Chromosome 2"/>
</dbReference>
<dbReference type="GO" id="GO:0005774">
    <property type="term" value="C:vacuolar membrane"/>
    <property type="evidence" value="ECO:0007669"/>
    <property type="project" value="TreeGrafter"/>
</dbReference>
<feature type="transmembrane region" description="Helical" evidence="5">
    <location>
        <begin position="323"/>
        <end position="342"/>
    </location>
</feature>
<protein>
    <recommendedName>
        <fullName evidence="6">Amino acid transporter transmembrane domain-containing protein</fullName>
    </recommendedName>
</protein>
<feature type="transmembrane region" description="Helical" evidence="5">
    <location>
        <begin position="281"/>
        <end position="303"/>
    </location>
</feature>
<feature type="transmembrane region" description="Helical" evidence="5">
    <location>
        <begin position="177"/>
        <end position="199"/>
    </location>
</feature>
<accession>A0A9Q0MB24</accession>
<dbReference type="EMBL" id="JAPWDV010000002">
    <property type="protein sequence ID" value="KAJ6220430.1"/>
    <property type="molecule type" value="Genomic_DNA"/>
</dbReference>
<reference evidence="7" key="1">
    <citation type="submission" date="2022-12" db="EMBL/GenBank/DDBJ databases">
        <title>Genome assemblies of Blomia tropicalis.</title>
        <authorList>
            <person name="Cui Y."/>
        </authorList>
    </citation>
    <scope>NUCLEOTIDE SEQUENCE</scope>
    <source>
        <tissue evidence="7">Adult mites</tissue>
    </source>
</reference>
<comment type="subcellular location">
    <subcellularLocation>
        <location evidence="1">Membrane</location>
        <topology evidence="1">Multi-pass membrane protein</topology>
    </subcellularLocation>
</comment>
<keyword evidence="2 5" id="KW-0812">Transmembrane</keyword>
<evidence type="ECO:0000256" key="1">
    <source>
        <dbReference type="ARBA" id="ARBA00004141"/>
    </source>
</evidence>
<feature type="transmembrane region" description="Helical" evidence="5">
    <location>
        <begin position="389"/>
        <end position="408"/>
    </location>
</feature>
<evidence type="ECO:0000256" key="4">
    <source>
        <dbReference type="ARBA" id="ARBA00023136"/>
    </source>
</evidence>
<gene>
    <name evidence="7" type="ORF">RDWZM_006242</name>
</gene>
<evidence type="ECO:0000256" key="3">
    <source>
        <dbReference type="ARBA" id="ARBA00022989"/>
    </source>
</evidence>
<feature type="transmembrane region" description="Helical" evidence="5">
    <location>
        <begin position="58"/>
        <end position="79"/>
    </location>
</feature>
<dbReference type="OMA" id="IGAVCTM"/>
<feature type="transmembrane region" description="Helical" evidence="5">
    <location>
        <begin position="205"/>
        <end position="229"/>
    </location>
</feature>
<evidence type="ECO:0000313" key="7">
    <source>
        <dbReference type="EMBL" id="KAJ6220430.1"/>
    </source>
</evidence>
<comment type="caution">
    <text evidence="7">The sequence shown here is derived from an EMBL/GenBank/DDBJ whole genome shotgun (WGS) entry which is preliminary data.</text>
</comment>
<feature type="transmembrane region" description="Helical" evidence="5">
    <location>
        <begin position="429"/>
        <end position="449"/>
    </location>
</feature>
<proteinExistence type="predicted"/>
<dbReference type="GO" id="GO:0015179">
    <property type="term" value="F:L-amino acid transmembrane transporter activity"/>
    <property type="evidence" value="ECO:0007669"/>
    <property type="project" value="TreeGrafter"/>
</dbReference>
<dbReference type="InterPro" id="IPR013057">
    <property type="entry name" value="AA_transpt_TM"/>
</dbReference>
<dbReference type="Pfam" id="PF01490">
    <property type="entry name" value="Aa_trans"/>
    <property type="match status" value="1"/>
</dbReference>
<keyword evidence="3 5" id="KW-1133">Transmembrane helix</keyword>
<dbReference type="PANTHER" id="PTHR22950:SF703">
    <property type="entry name" value="AMINO ACID TRANSPORTER TRANSMEMBRANE DOMAIN-CONTAINING PROTEIN"/>
    <property type="match status" value="1"/>
</dbReference>
<evidence type="ECO:0000256" key="2">
    <source>
        <dbReference type="ARBA" id="ARBA00022692"/>
    </source>
</evidence>
<evidence type="ECO:0000259" key="6">
    <source>
        <dbReference type="Pfam" id="PF01490"/>
    </source>
</evidence>
<feature type="domain" description="Amino acid transporter transmembrane" evidence="6">
    <location>
        <begin position="57"/>
        <end position="445"/>
    </location>
</feature>